<name>A0A803MR21_CHEQI</name>
<reference evidence="2" key="2">
    <citation type="submission" date="2021-03" db="UniProtKB">
        <authorList>
            <consortium name="EnsemblPlants"/>
        </authorList>
    </citation>
    <scope>IDENTIFICATION</scope>
</reference>
<dbReference type="InterPro" id="IPR002156">
    <property type="entry name" value="RNaseH_domain"/>
</dbReference>
<reference evidence="2" key="1">
    <citation type="journal article" date="2017" name="Nature">
        <title>The genome of Chenopodium quinoa.</title>
        <authorList>
            <person name="Jarvis D.E."/>
            <person name="Ho Y.S."/>
            <person name="Lightfoot D.J."/>
            <person name="Schmoeckel S.M."/>
            <person name="Li B."/>
            <person name="Borm T.J.A."/>
            <person name="Ohyanagi H."/>
            <person name="Mineta K."/>
            <person name="Michell C.T."/>
            <person name="Saber N."/>
            <person name="Kharbatia N.M."/>
            <person name="Rupper R.R."/>
            <person name="Sharp A.R."/>
            <person name="Dally N."/>
            <person name="Boughton B.A."/>
            <person name="Woo Y.H."/>
            <person name="Gao G."/>
            <person name="Schijlen E.G.W.M."/>
            <person name="Guo X."/>
            <person name="Momin A.A."/>
            <person name="Negrao S."/>
            <person name="Al-Babili S."/>
            <person name="Gehring C."/>
            <person name="Roessner U."/>
            <person name="Jung C."/>
            <person name="Murphy K."/>
            <person name="Arold S.T."/>
            <person name="Gojobori T."/>
            <person name="van der Linden C.G."/>
            <person name="van Loo E.N."/>
            <person name="Jellen E.N."/>
            <person name="Maughan P.J."/>
            <person name="Tester M."/>
        </authorList>
    </citation>
    <scope>NUCLEOTIDE SEQUENCE [LARGE SCALE GENOMIC DNA]</scope>
    <source>
        <strain evidence="2">cv. PI 614886</strain>
    </source>
</reference>
<dbReference type="SUPFAM" id="SSF53098">
    <property type="entry name" value="Ribonuclease H-like"/>
    <property type="match status" value="1"/>
</dbReference>
<dbReference type="InterPro" id="IPR052929">
    <property type="entry name" value="RNase_H-like_EbsB-rel"/>
</dbReference>
<dbReference type="Gramene" id="AUR62033722-RA">
    <property type="protein sequence ID" value="AUR62033722-RA:cds"/>
    <property type="gene ID" value="AUR62033722"/>
</dbReference>
<dbReference type="EnsemblPlants" id="AUR62033722-RA">
    <property type="protein sequence ID" value="AUR62033722-RA:cds"/>
    <property type="gene ID" value="AUR62033722"/>
</dbReference>
<dbReference type="PANTHER" id="PTHR47074:SF48">
    <property type="entry name" value="POLYNUCLEOTIDYL TRANSFERASE, RIBONUCLEASE H-LIKE SUPERFAMILY PROTEIN"/>
    <property type="match status" value="1"/>
</dbReference>
<dbReference type="Pfam" id="PF13456">
    <property type="entry name" value="RVT_3"/>
    <property type="match status" value="1"/>
</dbReference>
<dbReference type="InterPro" id="IPR012337">
    <property type="entry name" value="RNaseH-like_sf"/>
</dbReference>
<dbReference type="AlphaFoldDB" id="A0A803MR21"/>
<dbReference type="InterPro" id="IPR044730">
    <property type="entry name" value="RNase_H-like_dom_plant"/>
</dbReference>
<dbReference type="Proteomes" id="UP000596660">
    <property type="component" value="Unplaced"/>
</dbReference>
<sequence length="226" mass="24673">MLVSDLFDCDKGEWCTDMLDLHLTREDSARVHCLPLSKRCPADVRYWWPTNDGIYTTKCVPARSSWEPTSVGTVKVNTDAAMLAGLGVGLSAVFRDDTGKVLAVCVKRCPGDFSVKLAEAMAARHGVLAAKELGFYNIELGGDALSIFNAIKQKQEGRTPFNLVIEDILEVGKSFNYFAANHVKRNGNVVAHFAARFPPPPPYGLEVVFSDSIPQGINALAELDVN</sequence>
<dbReference type="Gene3D" id="3.30.420.10">
    <property type="entry name" value="Ribonuclease H-like superfamily/Ribonuclease H"/>
    <property type="match status" value="1"/>
</dbReference>
<accession>A0A803MR21</accession>
<evidence type="ECO:0000313" key="3">
    <source>
        <dbReference type="Proteomes" id="UP000596660"/>
    </source>
</evidence>
<dbReference type="GO" id="GO:0003676">
    <property type="term" value="F:nucleic acid binding"/>
    <property type="evidence" value="ECO:0007669"/>
    <property type="project" value="InterPro"/>
</dbReference>
<evidence type="ECO:0000259" key="1">
    <source>
        <dbReference type="Pfam" id="PF13456"/>
    </source>
</evidence>
<dbReference type="CDD" id="cd06222">
    <property type="entry name" value="RNase_H_like"/>
    <property type="match status" value="1"/>
</dbReference>
<dbReference type="PANTHER" id="PTHR47074">
    <property type="entry name" value="BNAC02G40300D PROTEIN"/>
    <property type="match status" value="1"/>
</dbReference>
<evidence type="ECO:0000313" key="2">
    <source>
        <dbReference type="EnsemblPlants" id="AUR62033722-RA:cds"/>
    </source>
</evidence>
<proteinExistence type="predicted"/>
<organism evidence="2 3">
    <name type="scientific">Chenopodium quinoa</name>
    <name type="common">Quinoa</name>
    <dbReference type="NCBI Taxonomy" id="63459"/>
    <lineage>
        <taxon>Eukaryota</taxon>
        <taxon>Viridiplantae</taxon>
        <taxon>Streptophyta</taxon>
        <taxon>Embryophyta</taxon>
        <taxon>Tracheophyta</taxon>
        <taxon>Spermatophyta</taxon>
        <taxon>Magnoliopsida</taxon>
        <taxon>eudicotyledons</taxon>
        <taxon>Gunneridae</taxon>
        <taxon>Pentapetalae</taxon>
        <taxon>Caryophyllales</taxon>
        <taxon>Chenopodiaceae</taxon>
        <taxon>Chenopodioideae</taxon>
        <taxon>Atripliceae</taxon>
        <taxon>Chenopodium</taxon>
    </lineage>
</organism>
<feature type="domain" description="RNase H type-1" evidence="1">
    <location>
        <begin position="77"/>
        <end position="196"/>
    </location>
</feature>
<dbReference type="GO" id="GO:0004523">
    <property type="term" value="F:RNA-DNA hybrid ribonuclease activity"/>
    <property type="evidence" value="ECO:0007669"/>
    <property type="project" value="InterPro"/>
</dbReference>
<protein>
    <recommendedName>
        <fullName evidence="1">RNase H type-1 domain-containing protein</fullName>
    </recommendedName>
</protein>
<dbReference type="InterPro" id="IPR036397">
    <property type="entry name" value="RNaseH_sf"/>
</dbReference>
<keyword evidence="3" id="KW-1185">Reference proteome</keyword>